<dbReference type="EMBL" id="CP032489">
    <property type="protein sequence ID" value="AYD47607.1"/>
    <property type="molecule type" value="Genomic_DNA"/>
</dbReference>
<gene>
    <name evidence="1" type="ORF">D6B99_08305</name>
</gene>
<reference evidence="1 2" key="1">
    <citation type="submission" date="2018-09" db="EMBL/GenBank/DDBJ databases">
        <title>Arachidicoccus sp. nov., a bacterium isolated from soil.</title>
        <authorList>
            <person name="Weon H.-Y."/>
            <person name="Kwon S.-W."/>
            <person name="Lee S.A."/>
        </authorList>
    </citation>
    <scope>NUCLEOTIDE SEQUENCE [LARGE SCALE GENOMIC DNA]</scope>
    <source>
        <strain evidence="1 2">KIS59-12</strain>
    </source>
</reference>
<organism evidence="1 2">
    <name type="scientific">Arachidicoccus soli</name>
    <dbReference type="NCBI Taxonomy" id="2341117"/>
    <lineage>
        <taxon>Bacteria</taxon>
        <taxon>Pseudomonadati</taxon>
        <taxon>Bacteroidota</taxon>
        <taxon>Chitinophagia</taxon>
        <taxon>Chitinophagales</taxon>
        <taxon>Chitinophagaceae</taxon>
        <taxon>Arachidicoccus</taxon>
    </lineage>
</organism>
<dbReference type="Proteomes" id="UP000266118">
    <property type="component" value="Chromosome"/>
</dbReference>
<name>A0A386HNW4_9BACT</name>
<sequence>MIAVLVSENVDCCHRDYPEIDNAINAYDNARQLEKQAAYKVTHPWGREALGDDLEGQAFGRYAGDKTLGLIGEGALDCLEVPLRRYLIPMRFLLCKVVLKILQVSLRF</sequence>
<evidence type="ECO:0000313" key="1">
    <source>
        <dbReference type="EMBL" id="AYD47607.1"/>
    </source>
</evidence>
<protein>
    <submittedName>
        <fullName evidence="1">Uncharacterized protein</fullName>
    </submittedName>
</protein>
<dbReference type="KEGG" id="ark:D6B99_08305"/>
<evidence type="ECO:0000313" key="2">
    <source>
        <dbReference type="Proteomes" id="UP000266118"/>
    </source>
</evidence>
<accession>A0A386HNW4</accession>
<keyword evidence="2" id="KW-1185">Reference proteome</keyword>
<dbReference type="AlphaFoldDB" id="A0A386HNW4"/>
<proteinExistence type="predicted"/>
<dbReference type="RefSeq" id="WP_119986911.1">
    <property type="nucleotide sequence ID" value="NZ_CP032489.1"/>
</dbReference>